<dbReference type="GO" id="GO:0003676">
    <property type="term" value="F:nucleic acid binding"/>
    <property type="evidence" value="ECO:0007669"/>
    <property type="project" value="InterPro"/>
</dbReference>
<gene>
    <name evidence="6" type="ORF">AAG747_10830</name>
</gene>
<proteinExistence type="predicted"/>
<organism evidence="6 7">
    <name type="scientific">Rapidithrix thailandica</name>
    <dbReference type="NCBI Taxonomy" id="413964"/>
    <lineage>
        <taxon>Bacteria</taxon>
        <taxon>Pseudomonadati</taxon>
        <taxon>Bacteroidota</taxon>
        <taxon>Cytophagia</taxon>
        <taxon>Cytophagales</taxon>
        <taxon>Flammeovirgaceae</taxon>
        <taxon>Rapidithrix</taxon>
    </lineage>
</organism>
<accession>A0AAW9S9H7</accession>
<evidence type="ECO:0000256" key="4">
    <source>
        <dbReference type="SAM" id="Phobius"/>
    </source>
</evidence>
<dbReference type="SUPFAM" id="SSF53098">
    <property type="entry name" value="Ribonuclease H-like"/>
    <property type="match status" value="1"/>
</dbReference>
<dbReference type="RefSeq" id="WP_346821184.1">
    <property type="nucleotide sequence ID" value="NZ_JBDKWZ010000005.1"/>
</dbReference>
<dbReference type="InterPro" id="IPR013520">
    <property type="entry name" value="Ribonucl_H"/>
</dbReference>
<evidence type="ECO:0000313" key="7">
    <source>
        <dbReference type="Proteomes" id="UP001403385"/>
    </source>
</evidence>
<protein>
    <submittedName>
        <fullName evidence="6">3'-5' exonuclease</fullName>
    </submittedName>
</protein>
<keyword evidence="4" id="KW-0812">Transmembrane</keyword>
<evidence type="ECO:0000256" key="1">
    <source>
        <dbReference type="ARBA" id="ARBA00022722"/>
    </source>
</evidence>
<feature type="domain" description="Exonuclease" evidence="5">
    <location>
        <begin position="4"/>
        <end position="190"/>
    </location>
</feature>
<evidence type="ECO:0000256" key="2">
    <source>
        <dbReference type="ARBA" id="ARBA00022801"/>
    </source>
</evidence>
<keyword evidence="4" id="KW-1133">Transmembrane helix</keyword>
<keyword evidence="4" id="KW-0472">Membrane</keyword>
<dbReference type="Proteomes" id="UP001403385">
    <property type="component" value="Unassembled WGS sequence"/>
</dbReference>
<sequence>MRDYVIFVDTETSGLPKDWNKPYSAEKNWPFIVQIAWTVCTKDGNEIKYENHYIEDKDYEILEASRQIHGISHEFLQRHGKERREVMQRLLADLKKYNPLVVSHFIPLDYHMLGVGFFRAGLENPLQYMPKFCTMQLTYQFVGSPHQKFLRLGQLYTRLFQTTLENQHNALVDARATARCFFELQKRGDITDKIITKQQEKGSKWLALNKGVGIVIMLLVILSLFMYHYV</sequence>
<evidence type="ECO:0000313" key="6">
    <source>
        <dbReference type="EMBL" id="MEN7548405.1"/>
    </source>
</evidence>
<dbReference type="Pfam" id="PF00929">
    <property type="entry name" value="RNase_T"/>
    <property type="match status" value="1"/>
</dbReference>
<dbReference type="GO" id="GO:0008408">
    <property type="term" value="F:3'-5' exonuclease activity"/>
    <property type="evidence" value="ECO:0007669"/>
    <property type="project" value="TreeGrafter"/>
</dbReference>
<keyword evidence="2" id="KW-0378">Hydrolase</keyword>
<feature type="transmembrane region" description="Helical" evidence="4">
    <location>
        <begin position="207"/>
        <end position="229"/>
    </location>
</feature>
<dbReference type="EMBL" id="JBDKWZ010000005">
    <property type="protein sequence ID" value="MEN7548405.1"/>
    <property type="molecule type" value="Genomic_DNA"/>
</dbReference>
<keyword evidence="7" id="KW-1185">Reference proteome</keyword>
<dbReference type="PANTHER" id="PTHR30231">
    <property type="entry name" value="DNA POLYMERASE III SUBUNIT EPSILON"/>
    <property type="match status" value="1"/>
</dbReference>
<evidence type="ECO:0000256" key="3">
    <source>
        <dbReference type="ARBA" id="ARBA00022839"/>
    </source>
</evidence>
<dbReference type="CDD" id="cd06127">
    <property type="entry name" value="DEDDh"/>
    <property type="match status" value="1"/>
</dbReference>
<keyword evidence="3 6" id="KW-0269">Exonuclease</keyword>
<reference evidence="6 7" key="1">
    <citation type="submission" date="2024-04" db="EMBL/GenBank/DDBJ databases">
        <title>Novel genus in family Flammeovirgaceae.</title>
        <authorList>
            <person name="Nguyen T.H."/>
            <person name="Vuong T.Q."/>
            <person name="Le H."/>
            <person name="Kim S.-G."/>
        </authorList>
    </citation>
    <scope>NUCLEOTIDE SEQUENCE [LARGE SCALE GENOMIC DNA]</scope>
    <source>
        <strain evidence="6 7">JCM 23209</strain>
    </source>
</reference>
<comment type="caution">
    <text evidence="6">The sequence shown here is derived from an EMBL/GenBank/DDBJ whole genome shotgun (WGS) entry which is preliminary data.</text>
</comment>
<dbReference type="GO" id="GO:0006259">
    <property type="term" value="P:DNA metabolic process"/>
    <property type="evidence" value="ECO:0007669"/>
    <property type="project" value="UniProtKB-ARBA"/>
</dbReference>
<dbReference type="InterPro" id="IPR012337">
    <property type="entry name" value="RNaseH-like_sf"/>
</dbReference>
<dbReference type="Gene3D" id="3.30.420.10">
    <property type="entry name" value="Ribonuclease H-like superfamily/Ribonuclease H"/>
    <property type="match status" value="1"/>
</dbReference>
<dbReference type="InterPro" id="IPR036397">
    <property type="entry name" value="RNaseH_sf"/>
</dbReference>
<keyword evidence="1" id="KW-0540">Nuclease</keyword>
<evidence type="ECO:0000259" key="5">
    <source>
        <dbReference type="SMART" id="SM00479"/>
    </source>
</evidence>
<dbReference type="AlphaFoldDB" id="A0AAW9S9H7"/>
<name>A0AAW9S9H7_9BACT</name>
<dbReference type="PANTHER" id="PTHR30231:SF4">
    <property type="entry name" value="PROTEIN NEN2"/>
    <property type="match status" value="1"/>
</dbReference>
<dbReference type="SMART" id="SM00479">
    <property type="entry name" value="EXOIII"/>
    <property type="match status" value="1"/>
</dbReference>